<sequence>MGKVTSRGGSQCARGKPVSSQGSVKQRIPLLSVLSLLAFLLTLALERLRRLHRVVLKLYLNQFTDLESFFYKAVFDSDDVRYQGLFRRLPLLEK</sequence>
<dbReference type="EMBL" id="JABSTQ010011192">
    <property type="protein sequence ID" value="KAG0414253.1"/>
    <property type="molecule type" value="Genomic_DNA"/>
</dbReference>
<reference evidence="1 2" key="1">
    <citation type="journal article" date="2020" name="Cell">
        <title>Large-Scale Comparative Analyses of Tick Genomes Elucidate Their Genetic Diversity and Vector Capacities.</title>
        <authorList>
            <consortium name="Tick Genome and Microbiome Consortium (TIGMIC)"/>
            <person name="Jia N."/>
            <person name="Wang J."/>
            <person name="Shi W."/>
            <person name="Du L."/>
            <person name="Sun Y."/>
            <person name="Zhan W."/>
            <person name="Jiang J.F."/>
            <person name="Wang Q."/>
            <person name="Zhang B."/>
            <person name="Ji P."/>
            <person name="Bell-Sakyi L."/>
            <person name="Cui X.M."/>
            <person name="Yuan T.T."/>
            <person name="Jiang B.G."/>
            <person name="Yang W.F."/>
            <person name="Lam T.T."/>
            <person name="Chang Q.C."/>
            <person name="Ding S.J."/>
            <person name="Wang X.J."/>
            <person name="Zhu J.G."/>
            <person name="Ruan X.D."/>
            <person name="Zhao L."/>
            <person name="Wei J.T."/>
            <person name="Ye R.Z."/>
            <person name="Que T.C."/>
            <person name="Du C.H."/>
            <person name="Zhou Y.H."/>
            <person name="Cheng J.X."/>
            <person name="Dai P.F."/>
            <person name="Guo W.B."/>
            <person name="Han X.H."/>
            <person name="Huang E.J."/>
            <person name="Li L.F."/>
            <person name="Wei W."/>
            <person name="Gao Y.C."/>
            <person name="Liu J.Z."/>
            <person name="Shao H.Z."/>
            <person name="Wang X."/>
            <person name="Wang C.C."/>
            <person name="Yang T.C."/>
            <person name="Huo Q.B."/>
            <person name="Li W."/>
            <person name="Chen H.Y."/>
            <person name="Chen S.E."/>
            <person name="Zhou L.G."/>
            <person name="Ni X.B."/>
            <person name="Tian J.H."/>
            <person name="Sheng Y."/>
            <person name="Liu T."/>
            <person name="Pan Y.S."/>
            <person name="Xia L.Y."/>
            <person name="Li J."/>
            <person name="Zhao F."/>
            <person name="Cao W.C."/>
        </authorList>
    </citation>
    <scope>NUCLEOTIDE SEQUENCE [LARGE SCALE GENOMIC DNA]</scope>
    <source>
        <strain evidence="1">Iper-2018</strain>
    </source>
</reference>
<comment type="caution">
    <text evidence="1">The sequence shown here is derived from an EMBL/GenBank/DDBJ whole genome shotgun (WGS) entry which is preliminary data.</text>
</comment>
<protein>
    <submittedName>
        <fullName evidence="1">Uncharacterized protein</fullName>
    </submittedName>
</protein>
<organism evidence="1 2">
    <name type="scientific">Ixodes persulcatus</name>
    <name type="common">Taiga tick</name>
    <dbReference type="NCBI Taxonomy" id="34615"/>
    <lineage>
        <taxon>Eukaryota</taxon>
        <taxon>Metazoa</taxon>
        <taxon>Ecdysozoa</taxon>
        <taxon>Arthropoda</taxon>
        <taxon>Chelicerata</taxon>
        <taxon>Arachnida</taxon>
        <taxon>Acari</taxon>
        <taxon>Parasitiformes</taxon>
        <taxon>Ixodida</taxon>
        <taxon>Ixodoidea</taxon>
        <taxon>Ixodidae</taxon>
        <taxon>Ixodinae</taxon>
        <taxon>Ixodes</taxon>
    </lineage>
</organism>
<evidence type="ECO:0000313" key="2">
    <source>
        <dbReference type="Proteomes" id="UP000805193"/>
    </source>
</evidence>
<evidence type="ECO:0000313" key="1">
    <source>
        <dbReference type="EMBL" id="KAG0414253.1"/>
    </source>
</evidence>
<name>A0AC60P4B9_IXOPE</name>
<dbReference type="Proteomes" id="UP000805193">
    <property type="component" value="Unassembled WGS sequence"/>
</dbReference>
<accession>A0AC60P4B9</accession>
<proteinExistence type="predicted"/>
<gene>
    <name evidence="1" type="ORF">HPB47_008600</name>
</gene>
<keyword evidence="2" id="KW-1185">Reference proteome</keyword>